<keyword evidence="4" id="KW-1003">Cell membrane</keyword>
<keyword evidence="5 9" id="KW-0812">Transmembrane</keyword>
<dbReference type="CDD" id="cd06261">
    <property type="entry name" value="TM_PBP2"/>
    <property type="match status" value="1"/>
</dbReference>
<evidence type="ECO:0000313" key="12">
    <source>
        <dbReference type="Proteomes" id="UP001596150"/>
    </source>
</evidence>
<comment type="subcellular location">
    <subcellularLocation>
        <location evidence="1">Cell inner membrane</location>
        <topology evidence="1">Multi-pass membrane protein</topology>
    </subcellularLocation>
    <subcellularLocation>
        <location evidence="9">Cell membrane</location>
        <topology evidence="9">Multi-pass membrane protein</topology>
    </subcellularLocation>
</comment>
<dbReference type="Proteomes" id="UP001596150">
    <property type="component" value="Unassembled WGS sequence"/>
</dbReference>
<dbReference type="PANTHER" id="PTHR30614:SF0">
    <property type="entry name" value="L-CYSTINE TRANSPORT SYSTEM PERMEASE PROTEIN TCYL"/>
    <property type="match status" value="1"/>
</dbReference>
<dbReference type="EMBL" id="JBHSML010000003">
    <property type="protein sequence ID" value="MFC5515539.1"/>
    <property type="molecule type" value="Genomic_DNA"/>
</dbReference>
<evidence type="ECO:0000256" key="1">
    <source>
        <dbReference type="ARBA" id="ARBA00004429"/>
    </source>
</evidence>
<reference evidence="12" key="1">
    <citation type="journal article" date="2019" name="Int. J. Syst. Evol. Microbiol.">
        <title>The Global Catalogue of Microorganisms (GCM) 10K type strain sequencing project: providing services to taxonomists for standard genome sequencing and annotation.</title>
        <authorList>
            <consortium name="The Broad Institute Genomics Platform"/>
            <consortium name="The Broad Institute Genome Sequencing Center for Infectious Disease"/>
            <person name="Wu L."/>
            <person name="Ma J."/>
        </authorList>
    </citation>
    <scope>NUCLEOTIDE SEQUENCE [LARGE SCALE GENOMIC DNA]</scope>
    <source>
        <strain evidence="12">KACC 12633</strain>
    </source>
</reference>
<evidence type="ECO:0000313" key="11">
    <source>
        <dbReference type="EMBL" id="MFC5515539.1"/>
    </source>
</evidence>
<dbReference type="RefSeq" id="WP_266342219.1">
    <property type="nucleotide sequence ID" value="NZ_JAPKNH010000001.1"/>
</dbReference>
<dbReference type="PANTHER" id="PTHR30614">
    <property type="entry name" value="MEMBRANE COMPONENT OF AMINO ACID ABC TRANSPORTER"/>
    <property type="match status" value="1"/>
</dbReference>
<feature type="domain" description="ABC transmembrane type-1" evidence="10">
    <location>
        <begin position="87"/>
        <end position="275"/>
    </location>
</feature>
<dbReference type="InterPro" id="IPR000515">
    <property type="entry name" value="MetI-like"/>
</dbReference>
<proteinExistence type="inferred from homology"/>
<keyword evidence="7 9" id="KW-1133">Transmembrane helix</keyword>
<dbReference type="InterPro" id="IPR010065">
    <property type="entry name" value="AA_ABC_transptr_permease_3TM"/>
</dbReference>
<feature type="transmembrane region" description="Helical" evidence="9">
    <location>
        <begin position="87"/>
        <end position="111"/>
    </location>
</feature>
<dbReference type="SUPFAM" id="SSF161098">
    <property type="entry name" value="MetI-like"/>
    <property type="match status" value="1"/>
</dbReference>
<evidence type="ECO:0000256" key="8">
    <source>
        <dbReference type="ARBA" id="ARBA00023136"/>
    </source>
</evidence>
<evidence type="ECO:0000256" key="9">
    <source>
        <dbReference type="RuleBase" id="RU363032"/>
    </source>
</evidence>
<dbReference type="InterPro" id="IPR043429">
    <property type="entry name" value="ArtM/GltK/GlnP/TcyL/YhdX-like"/>
</dbReference>
<accession>A0ABW0PTZ1</accession>
<protein>
    <submittedName>
        <fullName evidence="11">Amino acid ABC transporter permease</fullName>
    </submittedName>
</protein>
<evidence type="ECO:0000256" key="4">
    <source>
        <dbReference type="ARBA" id="ARBA00022475"/>
    </source>
</evidence>
<dbReference type="Gene3D" id="1.10.3720.10">
    <property type="entry name" value="MetI-like"/>
    <property type="match status" value="1"/>
</dbReference>
<feature type="transmembrane region" description="Helical" evidence="9">
    <location>
        <begin position="43"/>
        <end position="67"/>
    </location>
</feature>
<evidence type="ECO:0000256" key="2">
    <source>
        <dbReference type="ARBA" id="ARBA00010072"/>
    </source>
</evidence>
<name>A0ABW0PTZ1_9HYPH</name>
<dbReference type="Pfam" id="PF00528">
    <property type="entry name" value="BPD_transp_1"/>
    <property type="match status" value="1"/>
</dbReference>
<feature type="transmembrane region" description="Helical" evidence="9">
    <location>
        <begin position="118"/>
        <end position="143"/>
    </location>
</feature>
<keyword evidence="6" id="KW-0029">Amino-acid transport</keyword>
<dbReference type="InterPro" id="IPR035906">
    <property type="entry name" value="MetI-like_sf"/>
</dbReference>
<dbReference type="PROSITE" id="PS50928">
    <property type="entry name" value="ABC_TM1"/>
    <property type="match status" value="1"/>
</dbReference>
<evidence type="ECO:0000256" key="3">
    <source>
        <dbReference type="ARBA" id="ARBA00022448"/>
    </source>
</evidence>
<comment type="caution">
    <text evidence="11">The sequence shown here is derived from an EMBL/GenBank/DDBJ whole genome shotgun (WGS) entry which is preliminary data.</text>
</comment>
<evidence type="ECO:0000259" key="10">
    <source>
        <dbReference type="PROSITE" id="PS50928"/>
    </source>
</evidence>
<sequence length="296" mass="32112">MTFELRQELPRDSGVRRPRFLAGATPWLAGFSAQRRFGIKVGLVWAGLFAVLVVGFVQFGLDGGAIAQRLPFMLGIRLTPNGMIQGAAMTLFVTASSVGFAAFLGVVTALGRMSSNPFCFAIATFYGSLFRGTPLLIQVLLIYLALPQIGIILGPLTSGILALSLNYGAYNAEIVRSGVRSVPAGQWEAAMSLGLPRWRIAWKVIAPQALRVIIPPAGTQVVSMLKDSALVSLMGVWELNFLAQSYGRSTYKYMEMLTTAAAIYWAMSILLEFCQAKLERRFGRGFPGATSNTKRS</sequence>
<evidence type="ECO:0000256" key="5">
    <source>
        <dbReference type="ARBA" id="ARBA00022692"/>
    </source>
</evidence>
<feature type="transmembrane region" description="Helical" evidence="9">
    <location>
        <begin position="149"/>
        <end position="170"/>
    </location>
</feature>
<gene>
    <name evidence="11" type="ORF">ACFPP9_07135</name>
</gene>
<keyword evidence="3 9" id="KW-0813">Transport</keyword>
<dbReference type="NCBIfam" id="TIGR01726">
    <property type="entry name" value="HEQRo_perm_3TM"/>
    <property type="match status" value="1"/>
</dbReference>
<organism evidence="11 12">
    <name type="scientific">Kaistia terrae</name>
    <dbReference type="NCBI Taxonomy" id="537017"/>
    <lineage>
        <taxon>Bacteria</taxon>
        <taxon>Pseudomonadati</taxon>
        <taxon>Pseudomonadota</taxon>
        <taxon>Alphaproteobacteria</taxon>
        <taxon>Hyphomicrobiales</taxon>
        <taxon>Kaistiaceae</taxon>
        <taxon>Kaistia</taxon>
    </lineage>
</organism>
<evidence type="ECO:0000256" key="7">
    <source>
        <dbReference type="ARBA" id="ARBA00022989"/>
    </source>
</evidence>
<comment type="similarity">
    <text evidence="2">Belongs to the binding-protein-dependent transport system permease family. HisMQ subfamily.</text>
</comment>
<keyword evidence="12" id="KW-1185">Reference proteome</keyword>
<keyword evidence="8 9" id="KW-0472">Membrane</keyword>
<evidence type="ECO:0000256" key="6">
    <source>
        <dbReference type="ARBA" id="ARBA00022970"/>
    </source>
</evidence>